<dbReference type="InterPro" id="IPR013025">
    <property type="entry name" value="Ribosomal_uL23-like"/>
</dbReference>
<dbReference type="RefSeq" id="YP_002601050.1">
    <property type="nucleotide sequence ID" value="NC_012101.1"/>
</dbReference>
<dbReference type="AlphaFoldDB" id="C0JWP5"/>
<comment type="function">
    <text evidence="5">Binds to 23S rRNA.</text>
</comment>
<evidence type="ECO:0000256" key="6">
    <source>
        <dbReference type="SAM" id="SignalP"/>
    </source>
</evidence>
<keyword evidence="7" id="KW-0150">Chloroplast</keyword>
<keyword evidence="5" id="KW-0699">rRNA-binding</keyword>
<evidence type="ECO:0000256" key="5">
    <source>
        <dbReference type="HAMAP-Rule" id="MF_01369"/>
    </source>
</evidence>
<reference evidence="7" key="1">
    <citation type="journal article" date="2006" name="BMC Biol.">
        <title>The complete chloroplast DNA sequence of the green alga Oltmannsiellopsis viridis reveals a distinctive quadripartite architecture in the chloroplast genome of early diverging ulvophytes.</title>
        <authorList>
            <person name="Pombert J.F."/>
            <person name="Lemieux C."/>
            <person name="Turmel M."/>
        </authorList>
    </citation>
    <scope>NUCLEOTIDE SEQUENCE</scope>
</reference>
<dbReference type="GO" id="GO:1990904">
    <property type="term" value="C:ribonucleoprotein complex"/>
    <property type="evidence" value="ECO:0007669"/>
    <property type="project" value="UniProtKB-KW"/>
</dbReference>
<evidence type="ECO:0000256" key="3">
    <source>
        <dbReference type="ARBA" id="ARBA00023274"/>
    </source>
</evidence>
<organism evidence="7">
    <name type="scientific">Monomastix sp. (strain OKE-1)</name>
    <dbReference type="NCBI Taxonomy" id="141716"/>
    <lineage>
        <taxon>Eukaryota</taxon>
        <taxon>Viridiplantae</taxon>
        <taxon>Chlorophyta</taxon>
        <taxon>Mamiellophyceae</taxon>
        <taxon>Monomastigales</taxon>
        <taxon>Monomastigaceae</taxon>
        <taxon>Monomastix</taxon>
    </lineage>
</organism>
<dbReference type="InterPro" id="IPR012677">
    <property type="entry name" value="Nucleotide-bd_a/b_plait_sf"/>
</dbReference>
<feature type="signal peptide" evidence="6">
    <location>
        <begin position="1"/>
        <end position="20"/>
    </location>
</feature>
<dbReference type="PANTHER" id="PTHR11620">
    <property type="entry name" value="60S RIBOSOMAL PROTEIN L23A"/>
    <property type="match status" value="1"/>
</dbReference>
<evidence type="ECO:0000256" key="2">
    <source>
        <dbReference type="ARBA" id="ARBA00022980"/>
    </source>
</evidence>
<dbReference type="GO" id="GO:0006412">
    <property type="term" value="P:translation"/>
    <property type="evidence" value="ECO:0007669"/>
    <property type="project" value="UniProtKB-UniRule"/>
</dbReference>
<dbReference type="HAMAP" id="MF_01369_B">
    <property type="entry name" value="Ribosomal_uL23_B"/>
    <property type="match status" value="1"/>
</dbReference>
<keyword evidence="2 5" id="KW-0689">Ribosomal protein</keyword>
<sequence length="99" mass="11686">MSFWNFILFLSQNMILPIFTEKSTRILENNQYTFDVDPNMSKQEIRQFVEKNFEVKVLSINTHRPPRKARRVGQFAGFRAQVKRVILTLKAGDSIAFFE</sequence>
<feature type="chain" id="PRO_5002899501" description="Large ribosomal subunit protein uL23c" evidence="6">
    <location>
        <begin position="21"/>
        <end position="99"/>
    </location>
</feature>
<keyword evidence="6" id="KW-0732">Signal</keyword>
<evidence type="ECO:0000256" key="4">
    <source>
        <dbReference type="ARBA" id="ARBA00035287"/>
    </source>
</evidence>
<dbReference type="Gene3D" id="3.30.70.330">
    <property type="match status" value="1"/>
</dbReference>
<proteinExistence type="inferred from homology"/>
<accession>C0JWP5</accession>
<dbReference type="SUPFAM" id="SSF54189">
    <property type="entry name" value="Ribosomal proteins S24e, L23 and L15e"/>
    <property type="match status" value="1"/>
</dbReference>
<gene>
    <name evidence="5 7" type="primary">rpl23</name>
</gene>
<keyword evidence="5" id="KW-0694">RNA-binding</keyword>
<dbReference type="Pfam" id="PF00276">
    <property type="entry name" value="Ribosomal_L23"/>
    <property type="match status" value="1"/>
</dbReference>
<evidence type="ECO:0000313" key="7">
    <source>
        <dbReference type="EMBL" id="ACK36904.1"/>
    </source>
</evidence>
<name>C0JWP5_MONSK</name>
<geneLocation type="chloroplast" evidence="7"/>
<comment type="similarity">
    <text evidence="1 5">Belongs to the universal ribosomal protein uL23 family.</text>
</comment>
<keyword evidence="7" id="KW-0934">Plastid</keyword>
<dbReference type="GeneID" id="7441176"/>
<evidence type="ECO:0000256" key="1">
    <source>
        <dbReference type="ARBA" id="ARBA00006700"/>
    </source>
</evidence>
<dbReference type="GO" id="GO:0009507">
    <property type="term" value="C:chloroplast"/>
    <property type="evidence" value="ECO:0007669"/>
    <property type="project" value="UniProtKB-SubCell"/>
</dbReference>
<keyword evidence="3 5" id="KW-0687">Ribonucleoprotein</keyword>
<comment type="subcellular location">
    <subcellularLocation>
        <location evidence="5">Plastid</location>
        <location evidence="5">Chloroplast</location>
    </subcellularLocation>
</comment>
<dbReference type="GO" id="GO:0019843">
    <property type="term" value="F:rRNA binding"/>
    <property type="evidence" value="ECO:0007669"/>
    <property type="project" value="UniProtKB-UniRule"/>
</dbReference>
<protein>
    <recommendedName>
        <fullName evidence="4 5">Large ribosomal subunit protein uL23c</fullName>
    </recommendedName>
</protein>
<reference evidence="7" key="2">
    <citation type="journal article" date="2009" name="Mol. Biol. Evol.">
        <title>The chloroplast genomes of the green algae Pyramimonas, Monomastix, and Pycnococcus shed new light on the evolutionary history of prasinophytes and the origin of the secondary chloroplasts of euglenids.</title>
        <authorList>
            <person name="Turmel M."/>
            <person name="Gagnon M.C."/>
            <person name="O'Kelly C.J."/>
            <person name="Otis C."/>
            <person name="Lemieux C."/>
        </authorList>
    </citation>
    <scope>NUCLEOTIDE SEQUENCE</scope>
</reference>
<dbReference type="InterPro" id="IPR012678">
    <property type="entry name" value="Ribosomal_uL23/eL15/eS24_sf"/>
</dbReference>
<dbReference type="EMBL" id="FJ493497">
    <property type="protein sequence ID" value="ACK36904.1"/>
    <property type="molecule type" value="Genomic_DNA"/>
</dbReference>
<dbReference type="GO" id="GO:0005840">
    <property type="term" value="C:ribosome"/>
    <property type="evidence" value="ECO:0007669"/>
    <property type="project" value="UniProtKB-KW"/>
</dbReference>
<dbReference type="GO" id="GO:0003735">
    <property type="term" value="F:structural constituent of ribosome"/>
    <property type="evidence" value="ECO:0007669"/>
    <property type="project" value="InterPro"/>
</dbReference>
<comment type="subunit">
    <text evidence="5">Part of the 50S ribosomal subunit.</text>
</comment>